<dbReference type="RefSeq" id="WP_367774785.1">
    <property type="nucleotide sequence ID" value="NZ_JBFNXR010000052.1"/>
</dbReference>
<keyword evidence="2" id="KW-0663">Pyridoxal phosphate</keyword>
<dbReference type="PANTHER" id="PTHR42885:SF1">
    <property type="entry name" value="THREONINE-PHOSPHATE DECARBOXYLASE"/>
    <property type="match status" value="1"/>
</dbReference>
<keyword evidence="5" id="KW-1185">Reference proteome</keyword>
<dbReference type="InterPro" id="IPR015422">
    <property type="entry name" value="PyrdxlP-dep_Trfase_small"/>
</dbReference>
<dbReference type="InterPro" id="IPR004839">
    <property type="entry name" value="Aminotransferase_I/II_large"/>
</dbReference>
<evidence type="ECO:0000313" key="5">
    <source>
        <dbReference type="Proteomes" id="UP001556118"/>
    </source>
</evidence>
<sequence length="325" mass="34555">MKEPHTFHGGRLSDACARFGGAQADWLDLSTGINPSAWEPSSGGELDWRALPDPSTLAELERTAATYFGVDPSLCLAVPGSEAGLRALGQILQLPGVPQPLCYSTHVQAFAKPSLAGEPTVRVLGNPNNPDGALVPREPLLDVLKAQEAAGGWLLVDEAFADCNPAWSIADEVAEHRRLIVTRSFGKFFGLAGVRLGFVLGPSQLLTRLRHLQGEWPLCAAAIRFGTDAYADAPWIARARANLFVAAQRLDAVLTRRGLASRGECPLFRLGTVPCANHLFEALAQQQILTRPFTGHPHLLRFGLPGSAAALARLDAALAVAGANG</sequence>
<dbReference type="Gene3D" id="3.40.640.10">
    <property type="entry name" value="Type I PLP-dependent aspartate aminotransferase-like (Major domain)"/>
    <property type="match status" value="1"/>
</dbReference>
<gene>
    <name evidence="4" type="ORF">ABUH87_14575</name>
</gene>
<accession>A0ABV3REF3</accession>
<dbReference type="InterPro" id="IPR015421">
    <property type="entry name" value="PyrdxlP-dep_Trfase_major"/>
</dbReference>
<dbReference type="EMBL" id="JBFNXR010000052">
    <property type="protein sequence ID" value="MEW9856360.1"/>
    <property type="molecule type" value="Genomic_DNA"/>
</dbReference>
<comment type="cofactor">
    <cofactor evidence="1">
        <name>pyridoxal 5'-phosphate</name>
        <dbReference type="ChEBI" id="CHEBI:597326"/>
    </cofactor>
</comment>
<proteinExistence type="predicted"/>
<dbReference type="Pfam" id="PF00155">
    <property type="entry name" value="Aminotran_1_2"/>
    <property type="match status" value="1"/>
</dbReference>
<reference evidence="4 5" key="1">
    <citation type="submission" date="2024-06" db="EMBL/GenBank/DDBJ databases">
        <title>Novosphingobium rhizovicinus M1R2S20.</title>
        <authorList>
            <person name="Sun J.-Q."/>
        </authorList>
    </citation>
    <scope>NUCLEOTIDE SEQUENCE [LARGE SCALE GENOMIC DNA]</scope>
    <source>
        <strain evidence="4 5">M1R2S20</strain>
    </source>
</reference>
<evidence type="ECO:0000256" key="2">
    <source>
        <dbReference type="ARBA" id="ARBA00022898"/>
    </source>
</evidence>
<feature type="domain" description="Aminotransferase class I/classII large" evidence="3">
    <location>
        <begin position="123"/>
        <end position="305"/>
    </location>
</feature>
<dbReference type="PANTHER" id="PTHR42885">
    <property type="entry name" value="HISTIDINOL-PHOSPHATE AMINOTRANSFERASE-RELATED"/>
    <property type="match status" value="1"/>
</dbReference>
<organism evidence="4 5">
    <name type="scientific">Novosphingobium rhizovicinum</name>
    <dbReference type="NCBI Taxonomy" id="3228928"/>
    <lineage>
        <taxon>Bacteria</taxon>
        <taxon>Pseudomonadati</taxon>
        <taxon>Pseudomonadota</taxon>
        <taxon>Alphaproteobacteria</taxon>
        <taxon>Sphingomonadales</taxon>
        <taxon>Sphingomonadaceae</taxon>
        <taxon>Novosphingobium</taxon>
    </lineage>
</organism>
<dbReference type="Gene3D" id="3.90.1150.10">
    <property type="entry name" value="Aspartate Aminotransferase, domain 1"/>
    <property type="match status" value="1"/>
</dbReference>
<dbReference type="CDD" id="cd00609">
    <property type="entry name" value="AAT_like"/>
    <property type="match status" value="1"/>
</dbReference>
<comment type="caution">
    <text evidence="4">The sequence shown here is derived from an EMBL/GenBank/DDBJ whole genome shotgun (WGS) entry which is preliminary data.</text>
</comment>
<dbReference type="InterPro" id="IPR015424">
    <property type="entry name" value="PyrdxlP-dep_Trfase"/>
</dbReference>
<name>A0ABV3REF3_9SPHN</name>
<evidence type="ECO:0000256" key="1">
    <source>
        <dbReference type="ARBA" id="ARBA00001933"/>
    </source>
</evidence>
<dbReference type="Proteomes" id="UP001556118">
    <property type="component" value="Unassembled WGS sequence"/>
</dbReference>
<dbReference type="GO" id="GO:0008483">
    <property type="term" value="F:transaminase activity"/>
    <property type="evidence" value="ECO:0007669"/>
    <property type="project" value="UniProtKB-KW"/>
</dbReference>
<keyword evidence="4" id="KW-0808">Transferase</keyword>
<evidence type="ECO:0000259" key="3">
    <source>
        <dbReference type="Pfam" id="PF00155"/>
    </source>
</evidence>
<dbReference type="SUPFAM" id="SSF53383">
    <property type="entry name" value="PLP-dependent transferases"/>
    <property type="match status" value="1"/>
</dbReference>
<protein>
    <submittedName>
        <fullName evidence="4">Aminotransferase class I/II-fold pyridoxal phosphate-dependent enzyme</fullName>
    </submittedName>
</protein>
<keyword evidence="4" id="KW-0032">Aminotransferase</keyword>
<evidence type="ECO:0000313" key="4">
    <source>
        <dbReference type="EMBL" id="MEW9856360.1"/>
    </source>
</evidence>